<dbReference type="AlphaFoldDB" id="A0A0G4F6Y2"/>
<sequence length="1166" mass="127405">MKGHKNWVLSMGLSLVLWGHAVVISDAHNQRTATKFPLHQGAVFMAIVAVGSPFQMRFPAFVFSTVNLLASHAVGKYLFISQWGAPEDHMETAVMMFLGGFVMFLVRGVGDSAFLTAVEFAGIKERRYRVPSKNIPSSPLVQSARGSQSPECCVSVDVRTERGLEGTPAIGRDAQPECPYDKSPALLSGGPRENCAVTDRTDLEALGDEGGEREVECEAEKAMEFCETEGSFEDGLQADVTQSGKVSLFLHGGSPLIPSSGTQTERTPQAAPPSASQPLSNGTVPLPPLLQAVRRISTLPPASLDGPKQGAVPTSVSFSQKAQKSEVSGWNETERGTASGAEGESTSLLGGTVALLQRFMGSLRTGTVTVTPSTPRGGNGTAGDLMTLNESALGASSGLSLANVTTDLSLKNAGTFRLEAPRTLLDCPRVPQSNVVQGALRQAWQAKTDRATAIRLSHGVLPDRQESTRALREASEMAAEYYSVKLLRESTQGDLQEGDLEMQTVGKFLADWSANDECGSFDYKEGEGPKICDVGGSRFKTDFDDNRFECKLNREECQEDSCSAEIEQCQNECISESDLPEDTCRELDIDRLTVTTDLPSEDEEVYTCDLESCKPDCADKIKECIKECKELGKVPEEKCDEIDENIDSVATPEHEDNPEPQPEKFECTEGMEAPKCVEDCKGLGTIPPKKCDNLRNCETNKKCVVVNRPQKKRVVDDSQDSDSRRSPHSRDPTKRGRYQSNTEPESGGKKCDEEEERQKPPDLRKSCGQYQSSPKPYKCNLEACESEETDCEKVMEDCKKECAETLPKPDCDAITKENPEVNPSFLQFPVETQVEQGKLKILRSWLSSTGEDPQSSFLQLQDQERLAESLSLSLASETDDTIRSPVTAVAPNLPSKDTAMEEDFQPTLATARHLYEKSTAQEQAAARLADKENVLRLKSLLLKIYFPLPVEDSRHIRECLVDAVFLQITNIRGVVKAVEKAEIKVDGEVITMALSQKVLDTLPGAEEMSKERSKLQSPLNVLASDSMKGIVDKTLGPLSPSDPGPGKKSDDDGRDGGDSSDDEVDESDAADLKDKILKALREGNLPEDGLYECTCAPDCGKIKLFLCAKKCEKERGVPMEECMLPIAGDMMLKCVKTGKTPDECKDHFEEKLALLQMRQTLLQSVT</sequence>
<feature type="region of interest" description="Disordered" evidence="1">
    <location>
        <begin position="710"/>
        <end position="777"/>
    </location>
</feature>
<feature type="transmembrane region" description="Helical" evidence="2">
    <location>
        <begin position="60"/>
        <end position="80"/>
    </location>
</feature>
<feature type="transmembrane region" description="Helical" evidence="2">
    <location>
        <begin position="92"/>
        <end position="110"/>
    </location>
</feature>
<feature type="transmembrane region" description="Helical" evidence="2">
    <location>
        <begin position="6"/>
        <end position="24"/>
    </location>
</feature>
<name>A0A0G4F6Y2_9ALVE</name>
<feature type="compositionally biased region" description="Polar residues" evidence="1">
    <location>
        <begin position="312"/>
        <end position="331"/>
    </location>
</feature>
<evidence type="ECO:0000256" key="1">
    <source>
        <dbReference type="SAM" id="MobiDB-lite"/>
    </source>
</evidence>
<evidence type="ECO:0000256" key="2">
    <source>
        <dbReference type="SAM" id="Phobius"/>
    </source>
</evidence>
<feature type="region of interest" description="Disordered" evidence="1">
    <location>
        <begin position="1032"/>
        <end position="1068"/>
    </location>
</feature>
<feature type="compositionally biased region" description="Acidic residues" evidence="1">
    <location>
        <begin position="1058"/>
        <end position="1068"/>
    </location>
</feature>
<protein>
    <submittedName>
        <fullName evidence="3">Uncharacterized protein</fullName>
    </submittedName>
</protein>
<feature type="region of interest" description="Disordered" evidence="1">
    <location>
        <begin position="647"/>
        <end position="666"/>
    </location>
</feature>
<accession>A0A0G4F6Y2</accession>
<dbReference type="VEuPathDB" id="CryptoDB:Cvel_15512"/>
<feature type="compositionally biased region" description="Low complexity" evidence="1">
    <location>
        <begin position="268"/>
        <end position="278"/>
    </location>
</feature>
<feature type="region of interest" description="Disordered" evidence="1">
    <location>
        <begin position="300"/>
        <end position="345"/>
    </location>
</feature>
<feature type="compositionally biased region" description="Low complexity" evidence="1">
    <location>
        <begin position="1035"/>
        <end position="1044"/>
    </location>
</feature>
<feature type="compositionally biased region" description="Basic and acidic residues" evidence="1">
    <location>
        <begin position="652"/>
        <end position="666"/>
    </location>
</feature>
<evidence type="ECO:0000313" key="3">
    <source>
        <dbReference type="EMBL" id="CEM08227.1"/>
    </source>
</evidence>
<keyword evidence="2" id="KW-0472">Membrane</keyword>
<keyword evidence="2" id="KW-1133">Transmembrane helix</keyword>
<dbReference type="EMBL" id="CDMZ01000168">
    <property type="protein sequence ID" value="CEM08227.1"/>
    <property type="molecule type" value="Genomic_DNA"/>
</dbReference>
<proteinExistence type="predicted"/>
<keyword evidence="2" id="KW-0812">Transmembrane</keyword>
<feature type="compositionally biased region" description="Polar residues" evidence="1">
    <location>
        <begin position="257"/>
        <end position="267"/>
    </location>
</feature>
<feature type="region of interest" description="Disordered" evidence="1">
    <location>
        <begin position="252"/>
        <end position="283"/>
    </location>
</feature>
<feature type="compositionally biased region" description="Basic and acidic residues" evidence="1">
    <location>
        <begin position="1045"/>
        <end position="1057"/>
    </location>
</feature>
<feature type="compositionally biased region" description="Basic and acidic residues" evidence="1">
    <location>
        <begin position="746"/>
        <end position="765"/>
    </location>
</feature>
<reference evidence="3" key="1">
    <citation type="submission" date="2014-11" db="EMBL/GenBank/DDBJ databases">
        <authorList>
            <person name="Otto D Thomas"/>
            <person name="Naeem Raeece"/>
        </authorList>
    </citation>
    <scope>NUCLEOTIDE SEQUENCE</scope>
</reference>
<organism evidence="3">
    <name type="scientific">Chromera velia CCMP2878</name>
    <dbReference type="NCBI Taxonomy" id="1169474"/>
    <lineage>
        <taxon>Eukaryota</taxon>
        <taxon>Sar</taxon>
        <taxon>Alveolata</taxon>
        <taxon>Colpodellida</taxon>
        <taxon>Chromeraceae</taxon>
        <taxon>Chromera</taxon>
    </lineage>
</organism>
<gene>
    <name evidence="3" type="ORF">Cvel_15512.t2.CR2</name>
</gene>
<feature type="compositionally biased region" description="Basic and acidic residues" evidence="1">
    <location>
        <begin position="713"/>
        <end position="734"/>
    </location>
</feature>